<dbReference type="GO" id="GO:0015483">
    <property type="term" value="F:long-chain fatty acid transporting porin activity"/>
    <property type="evidence" value="ECO:0007669"/>
    <property type="project" value="TreeGrafter"/>
</dbReference>
<dbReference type="Pfam" id="PF03349">
    <property type="entry name" value="Toluene_X"/>
    <property type="match status" value="1"/>
</dbReference>
<dbReference type="KEGG" id="bvr:BVIR_2160"/>
<keyword evidence="5" id="KW-0732">Signal</keyword>
<evidence type="ECO:0000313" key="9">
    <source>
        <dbReference type="Proteomes" id="UP000065734"/>
    </source>
</evidence>
<dbReference type="PATRIC" id="fig|1079.6.peg.2244"/>
<evidence type="ECO:0000256" key="3">
    <source>
        <dbReference type="ARBA" id="ARBA00022452"/>
    </source>
</evidence>
<keyword evidence="7" id="KW-0998">Cell outer membrane</keyword>
<organism evidence="8 9">
    <name type="scientific">Blastochloris viridis</name>
    <name type="common">Rhodopseudomonas viridis</name>
    <dbReference type="NCBI Taxonomy" id="1079"/>
    <lineage>
        <taxon>Bacteria</taxon>
        <taxon>Pseudomonadati</taxon>
        <taxon>Pseudomonadota</taxon>
        <taxon>Alphaproteobacteria</taxon>
        <taxon>Hyphomicrobiales</taxon>
        <taxon>Blastochloridaceae</taxon>
        <taxon>Blastochloris</taxon>
    </lineage>
</organism>
<evidence type="ECO:0000256" key="5">
    <source>
        <dbReference type="ARBA" id="ARBA00022729"/>
    </source>
</evidence>
<comment type="subcellular location">
    <subcellularLocation>
        <location evidence="1">Cell outer membrane</location>
        <topology evidence="1">Multi-pass membrane protein</topology>
    </subcellularLocation>
</comment>
<dbReference type="Gene3D" id="2.40.160.60">
    <property type="entry name" value="Outer membrane protein transport protein (OMPP1/FadL/TodX)"/>
    <property type="match status" value="1"/>
</dbReference>
<evidence type="ECO:0000256" key="4">
    <source>
        <dbReference type="ARBA" id="ARBA00022692"/>
    </source>
</evidence>
<reference evidence="9" key="1">
    <citation type="journal article" date="2016" name="Genome Announc.">
        <title>Revised genome sequence of the purple photosynthetic bacterium Blastochloris viridis.</title>
        <authorList>
            <person name="Liu L.N."/>
            <person name="Faulkner M."/>
            <person name="Liu X."/>
            <person name="Huang F."/>
            <person name="Darby A.C."/>
            <person name="Hall N."/>
        </authorList>
    </citation>
    <scope>NUCLEOTIDE SEQUENCE [LARGE SCALE GENOMIC DNA]</scope>
    <source>
        <strain evidence="9">ATCC 19567 / DSM 133 / F</strain>
    </source>
</reference>
<evidence type="ECO:0000256" key="1">
    <source>
        <dbReference type="ARBA" id="ARBA00004571"/>
    </source>
</evidence>
<keyword evidence="3" id="KW-1134">Transmembrane beta strand</keyword>
<keyword evidence="6" id="KW-0472">Membrane</keyword>
<dbReference type="RefSeq" id="WP_055037621.1">
    <property type="nucleotide sequence ID" value="NZ_AP014854.2"/>
</dbReference>
<dbReference type="GO" id="GO:0009279">
    <property type="term" value="C:cell outer membrane"/>
    <property type="evidence" value="ECO:0007669"/>
    <property type="project" value="UniProtKB-SubCell"/>
</dbReference>
<dbReference type="EMBL" id="LN907867">
    <property type="protein sequence ID" value="CUU42592.1"/>
    <property type="molecule type" value="Genomic_DNA"/>
</dbReference>
<name>A0A0P0J8I4_BLAVI</name>
<dbReference type="PANTHER" id="PTHR35093">
    <property type="entry name" value="OUTER MEMBRANE PROTEIN NMB0088-RELATED"/>
    <property type="match status" value="1"/>
</dbReference>
<proteinExistence type="inferred from homology"/>
<comment type="similarity">
    <text evidence="2">Belongs to the OmpP1/FadL family.</text>
</comment>
<gene>
    <name evidence="8" type="ORF">BVIRIDIS_16050</name>
</gene>
<dbReference type="PANTHER" id="PTHR35093:SF3">
    <property type="entry name" value="LONG-CHAIN FATTY ACID TRANSPORT PROTEIN"/>
    <property type="match status" value="1"/>
</dbReference>
<keyword evidence="4" id="KW-0812">Transmembrane</keyword>
<dbReference type="SUPFAM" id="SSF56935">
    <property type="entry name" value="Porins"/>
    <property type="match status" value="1"/>
</dbReference>
<protein>
    <submittedName>
        <fullName evidence="8">47 kDa outer membrane protein</fullName>
    </submittedName>
</protein>
<sequence length="437" mass="46739">MVGSAYRKACLGVPAALVLLGGVEQALAAGFQLREQSSEGLGNAFAGSAAKAYNLSTIFYNPAGMTRLQGNQVGGSTTWIAPVAKFSGQATRNGATISGGMGGDGIDDAAVGATYMFWDYAQDLKFGLAFTAPFGLRSNYDHDWVGRYINRKSSITNLNLSPSVAYRINDKLSIGGAVQIGYASATLSQAIDFSGIPAFLGGPRSDGLGTVNGNDWGIGGDIGFLYELSPTTRIGVNWRSQISYKLSGTAKFEVPSGLPAVLAASPSLRFANASAEFTSPDTVAIGLYHELTPQWAFVADVDWTNWSTFKEIRIQYADGRADKVTPMNWHDTWFFSAGLIYKVDDRQSIQIGAAYDQSATDDEDRTAGIPETSRLWLAGGYSYNLGPNQSLSLGYAHLFAEKAPIDQTVVSGTTTYTLTGEYEGHVDIFSASFVMKF</sequence>
<evidence type="ECO:0000256" key="7">
    <source>
        <dbReference type="ARBA" id="ARBA00023237"/>
    </source>
</evidence>
<evidence type="ECO:0000313" key="8">
    <source>
        <dbReference type="EMBL" id="CUU42592.1"/>
    </source>
</evidence>
<dbReference type="STRING" id="1079.BVIR_2160"/>
<dbReference type="InterPro" id="IPR005017">
    <property type="entry name" value="OMPP1/FadL/TodX"/>
</dbReference>
<evidence type="ECO:0000256" key="6">
    <source>
        <dbReference type="ARBA" id="ARBA00023136"/>
    </source>
</evidence>
<dbReference type="Proteomes" id="UP000065734">
    <property type="component" value="Chromosome I"/>
</dbReference>
<keyword evidence="9" id="KW-1185">Reference proteome</keyword>
<dbReference type="OrthoDB" id="19849at2"/>
<dbReference type="AlphaFoldDB" id="A0A0P0J8I4"/>
<accession>A0A0P0J8I4</accession>
<evidence type="ECO:0000256" key="2">
    <source>
        <dbReference type="ARBA" id="ARBA00008163"/>
    </source>
</evidence>